<dbReference type="GeneID" id="15013115"/>
<accession>M4NJX2</accession>
<dbReference type="Gene3D" id="1.10.3420.10">
    <property type="entry name" value="putative ntp pyrophosphohydrolase like domain"/>
    <property type="match status" value="1"/>
</dbReference>
<evidence type="ECO:0000313" key="2">
    <source>
        <dbReference type="Proteomes" id="UP000202401"/>
    </source>
</evidence>
<keyword evidence="2" id="KW-1185">Reference proteome</keyword>
<dbReference type="EMBL" id="HQ317388">
    <property type="protein sequence ID" value="AGG91283.1"/>
    <property type="molecule type" value="Genomic_DNA"/>
</dbReference>
<dbReference type="Proteomes" id="UP000202401">
    <property type="component" value="Segment"/>
</dbReference>
<dbReference type="RefSeq" id="YP_007676476.1">
    <property type="nucleotide sequence ID" value="NC_020867.1"/>
</dbReference>
<dbReference type="Pfam" id="PF01503">
    <property type="entry name" value="PRA-PH"/>
    <property type="match status" value="1"/>
</dbReference>
<protein>
    <submittedName>
        <fullName evidence="1">Uncharacterized protein</fullName>
    </submittedName>
</protein>
<dbReference type="InterPro" id="IPR023292">
    <property type="entry name" value="NTP_PyroPHydrolase-like_dom_sf"/>
</dbReference>
<reference evidence="1 2" key="1">
    <citation type="submission" date="2010-09" db="EMBL/GenBank/DDBJ databases">
        <title>The Genome Sequence of Synechococcus phage S-RIP1 isolate R2_2007.</title>
        <authorList>
            <consortium name="The Broad Institute Genome Sequencing Platform"/>
            <person name="Henn M.R."/>
            <person name="Marston M."/>
            <person name="Levin J."/>
            <person name="Malboeuf C."/>
            <person name="Casali M."/>
            <person name="Russ C."/>
            <person name="Lennon N."/>
            <person name="Chapman S.B."/>
            <person name="Erlich R."/>
            <person name="Young S.K."/>
            <person name="Yandava C."/>
            <person name="Zeng Q."/>
            <person name="Fitzgerald M.F."/>
            <person name="Alvarado L."/>
            <person name="Anderson S."/>
            <person name="Berlin A."/>
            <person name="Chen Z."/>
            <person name="Freedman E."/>
            <person name="Gellesch M."/>
            <person name="Goldberg J."/>
            <person name="Green L."/>
            <person name="Griggs A."/>
            <person name="Gujja S."/>
            <person name="Heilman E.R."/>
            <person name="Heiman D."/>
            <person name="Hollinger A."/>
            <person name="Howarth C."/>
            <person name="Larson L."/>
            <person name="Mehta T."/>
            <person name="Neiman D."/>
            <person name="Pearson M."/>
            <person name="Roberts A."/>
            <person name="Ryan E."/>
            <person name="Saif S."/>
            <person name="Shea T."/>
            <person name="Shenoy N."/>
            <person name="Sisk P."/>
            <person name="Stolte C."/>
            <person name="Sykes S."/>
            <person name="White J."/>
            <person name="Haas B."/>
            <person name="Nusbaum C."/>
            <person name="Birren B."/>
        </authorList>
    </citation>
    <scope>NUCLEOTIDE SEQUENCE [LARGE SCALE GENOMIC DNA]</scope>
</reference>
<sequence>MSYPTLLQQANEFRSAFSVPNGAMYRKKQKSLIDEEWSEFHEAYHREPMDHVLKELADLVYVCYQYAANEGWNLDEALDRVHKSNMSKLDENGQPILRADGKVLKGPNYKPPHLGDLI</sequence>
<proteinExistence type="predicted"/>
<gene>
    <name evidence="1" type="ORF">SWVG_00046</name>
</gene>
<dbReference type="KEGG" id="vg:15013115"/>
<name>M4NJX2_9CAUD</name>
<dbReference type="OrthoDB" id="14595at10239"/>
<organism evidence="1 2">
    <name type="scientific">Synechococcus phage S-RIP1</name>
    <dbReference type="NCBI Taxonomy" id="754041"/>
    <lineage>
        <taxon>Viruses</taxon>
        <taxon>Duplodnaviria</taxon>
        <taxon>Heunggongvirae</taxon>
        <taxon>Uroviricota</taxon>
        <taxon>Caudoviricetes</taxon>
        <taxon>Autographivirales</taxon>
        <taxon>Kajamvirus</taxon>
        <taxon>Kajamvirus SRIP1</taxon>
    </lineage>
</organism>
<evidence type="ECO:0000313" key="1">
    <source>
        <dbReference type="EMBL" id="AGG91283.1"/>
    </source>
</evidence>
<dbReference type="SUPFAM" id="SSF101386">
    <property type="entry name" value="all-alpha NTP pyrophosphatases"/>
    <property type="match status" value="1"/>
</dbReference>
<dbReference type="InterPro" id="IPR021130">
    <property type="entry name" value="PRib-ATP_PPHydrolase-like"/>
</dbReference>